<evidence type="ECO:0000313" key="1">
    <source>
        <dbReference type="EMBL" id="GFP92890.1"/>
    </source>
</evidence>
<feature type="non-terminal residue" evidence="1">
    <location>
        <position position="84"/>
    </location>
</feature>
<reference evidence="1" key="1">
    <citation type="submission" date="2020-07" db="EMBL/GenBank/DDBJ databases">
        <title>Ethylene signaling mediates host invasion by parasitic plants.</title>
        <authorList>
            <person name="Yoshida S."/>
        </authorList>
    </citation>
    <scope>NUCLEOTIDE SEQUENCE</scope>
    <source>
        <strain evidence="1">Okayama</strain>
    </source>
</reference>
<dbReference type="EMBL" id="BMAC01000294">
    <property type="protein sequence ID" value="GFP92890.1"/>
    <property type="molecule type" value="Genomic_DNA"/>
</dbReference>
<proteinExistence type="predicted"/>
<dbReference type="AlphaFoldDB" id="A0A830BZK8"/>
<accession>A0A830BZK8</accession>
<protein>
    <submittedName>
        <fullName evidence="1">Uncharacterized protein</fullName>
    </submittedName>
</protein>
<organism evidence="1 2">
    <name type="scientific">Phtheirospermum japonicum</name>
    <dbReference type="NCBI Taxonomy" id="374723"/>
    <lineage>
        <taxon>Eukaryota</taxon>
        <taxon>Viridiplantae</taxon>
        <taxon>Streptophyta</taxon>
        <taxon>Embryophyta</taxon>
        <taxon>Tracheophyta</taxon>
        <taxon>Spermatophyta</taxon>
        <taxon>Magnoliopsida</taxon>
        <taxon>eudicotyledons</taxon>
        <taxon>Gunneridae</taxon>
        <taxon>Pentapetalae</taxon>
        <taxon>asterids</taxon>
        <taxon>lamiids</taxon>
        <taxon>Lamiales</taxon>
        <taxon>Orobanchaceae</taxon>
        <taxon>Orobanchaceae incertae sedis</taxon>
        <taxon>Phtheirospermum</taxon>
    </lineage>
</organism>
<dbReference type="Proteomes" id="UP000653305">
    <property type="component" value="Unassembled WGS sequence"/>
</dbReference>
<comment type="caution">
    <text evidence="1">The sequence shown here is derived from an EMBL/GenBank/DDBJ whole genome shotgun (WGS) entry which is preliminary data.</text>
</comment>
<name>A0A830BZK8_9LAMI</name>
<sequence>MSRIIYGFNQEILSANYKNIFFSVLHCNLNPKRRAVCQFVVVLSDQYKLVNFVKLINDMKPKVCIMTCRKNGSFTQFVTFCPKN</sequence>
<keyword evidence="2" id="KW-1185">Reference proteome</keyword>
<evidence type="ECO:0000313" key="2">
    <source>
        <dbReference type="Proteomes" id="UP000653305"/>
    </source>
</evidence>
<gene>
    <name evidence="1" type="ORF">PHJA_001433200</name>
</gene>